<proteinExistence type="predicted"/>
<protein>
    <submittedName>
        <fullName evidence="1">Uncharacterized protein</fullName>
    </submittedName>
</protein>
<dbReference type="Proteomes" id="UP001321542">
    <property type="component" value="Chromosome"/>
</dbReference>
<dbReference type="EMBL" id="AP018448">
    <property type="protein sequence ID" value="BBC36951.1"/>
    <property type="molecule type" value="Genomic_DNA"/>
</dbReference>
<sequence length="251" mass="28603">MADTQRTAEVRELACLTLGATKGVLVGDGGFNRTCLKCRNSIEVDQDGRVVAHDRPISRFPCYASGQLAALVSVEWGPGPRRSRRITGGDKGRWRALREKTEYLKPPEWLPNYRGEHLPTIGLPAKGWFSVWFPAHTMWEHERKLSGWVGSDRSFRWDGREECWTVASAHFPRISRELLRRYPSVLIGREYNPRERCNSSCQNAQGFLCTCSCRAKYHGRGKWRSGWRTLGEFSGRRGGRPWHWTAVAVAG</sequence>
<evidence type="ECO:0000313" key="2">
    <source>
        <dbReference type="Proteomes" id="UP001321542"/>
    </source>
</evidence>
<name>A0ABM7FK88_9ACTN</name>
<organism evidence="1 2">
    <name type="scientific">Streptomyces graminofaciens</name>
    <dbReference type="NCBI Taxonomy" id="68212"/>
    <lineage>
        <taxon>Bacteria</taxon>
        <taxon>Bacillati</taxon>
        <taxon>Actinomycetota</taxon>
        <taxon>Actinomycetes</taxon>
        <taxon>Kitasatosporales</taxon>
        <taxon>Streptomycetaceae</taxon>
        <taxon>Streptomyces</taxon>
    </lineage>
</organism>
<gene>
    <name evidence="1" type="ORF">SGFS_082450</name>
</gene>
<evidence type="ECO:0000313" key="1">
    <source>
        <dbReference type="EMBL" id="BBC36951.1"/>
    </source>
</evidence>
<reference evidence="1 2" key="1">
    <citation type="journal article" date="2010" name="ChemBioChem">
        <title>Cloning and characterization of the biosynthetic gene cluster of 16-membered macrolide antibiotic FD-891: involvement of a dual functional cytochrome P450 monooxygenase catalyzing epoxidation and hydroxylation.</title>
        <authorList>
            <person name="Kudo F."/>
            <person name="Motegi A."/>
            <person name="Mizoue K."/>
            <person name="Eguchi T."/>
        </authorList>
    </citation>
    <scope>NUCLEOTIDE SEQUENCE [LARGE SCALE GENOMIC DNA]</scope>
    <source>
        <strain evidence="1 2">A-8890</strain>
    </source>
</reference>
<reference evidence="1 2" key="2">
    <citation type="journal article" date="2023" name="ChemBioChem">
        <title>Acyltransferase Domain Exchange between Two Independent Type I Polyketide Synthases in the Same Producer Strain of Macrolide Antibiotics.</title>
        <authorList>
            <person name="Kudo F."/>
            <person name="Kishikawa K."/>
            <person name="Tsuboi K."/>
            <person name="Kido T."/>
            <person name="Usui T."/>
            <person name="Hashimoto J."/>
            <person name="Shin-Ya K."/>
            <person name="Miyanaga A."/>
            <person name="Eguchi T."/>
        </authorList>
    </citation>
    <scope>NUCLEOTIDE SEQUENCE [LARGE SCALE GENOMIC DNA]</scope>
    <source>
        <strain evidence="1 2">A-8890</strain>
    </source>
</reference>
<keyword evidence="2" id="KW-1185">Reference proteome</keyword>
<accession>A0ABM7FK88</accession>